<gene>
    <name evidence="3" type="ORF">H6G03_06980</name>
</gene>
<dbReference type="PANTHER" id="PTHR45228">
    <property type="entry name" value="CYCLIC DI-GMP PHOSPHODIESTERASE TM_0186-RELATED"/>
    <property type="match status" value="1"/>
</dbReference>
<accession>A0A926ZG87</accession>
<protein>
    <submittedName>
        <fullName evidence="3">Metal-dependent phosphohydrolase</fullName>
    </submittedName>
</protein>
<dbReference type="AlphaFoldDB" id="A0A926ZG87"/>
<dbReference type="InterPro" id="IPR033415">
    <property type="entry name" value="CHASE6_C"/>
</dbReference>
<feature type="domain" description="C-terminal" evidence="2">
    <location>
        <begin position="146"/>
        <end position="222"/>
    </location>
</feature>
<sequence length="458" mass="50743">MLEGSILQLLSDAHKSSPRPLRFGVYYKNTLVALCHALEDSILTSNTAPLTITAFQRGKWYLQEADRYHEIAQKSRQIVIMASPDTGFAEHPTSKLANVALISLEPNDPVGQEWHLMILSPSYTAMVLCQELSESDYGSSGLPESDLERKFYGFWTFEPALVLETVELAIAHIGKYNPELQQKLTAQVQEITAQAASAEQDNLGEIVSRVVHYLQTSQHDLIAEEMQASHQEELDVNLFSNELQAFVRMAQLMELANTGNPMATAEVAALAEVMGQLLDLPAWQLKRLRLAGLLHGLVPLGVKAVTGLEEAPCCHLQPGIEVLRAMPRLQAIAHIITHQTEWWNGNGTPGGFAGEDIPLESRILGLVAHFEARVIQLFKEGSENFNREEILSKALADCQAQSGERWEPKLVETLSLLVMSLQQGLNLPIAPPRVTSGMWLVEPLLPTEAKTYQQTISF</sequence>
<dbReference type="Pfam" id="PF17150">
    <property type="entry name" value="CHASE6_C"/>
    <property type="match status" value="1"/>
</dbReference>
<dbReference type="Proteomes" id="UP000641646">
    <property type="component" value="Unassembled WGS sequence"/>
</dbReference>
<evidence type="ECO:0000259" key="1">
    <source>
        <dbReference type="Pfam" id="PF10069"/>
    </source>
</evidence>
<dbReference type="RefSeq" id="WP_190463483.1">
    <property type="nucleotide sequence ID" value="NZ_JACJPW010000013.1"/>
</dbReference>
<evidence type="ECO:0000313" key="4">
    <source>
        <dbReference type="Proteomes" id="UP000641646"/>
    </source>
</evidence>
<proteinExistence type="predicted"/>
<name>A0A926ZG87_9CYAN</name>
<evidence type="ECO:0000313" key="3">
    <source>
        <dbReference type="EMBL" id="MBD2180847.1"/>
    </source>
</evidence>
<dbReference type="PANTHER" id="PTHR45228:SF1">
    <property type="entry name" value="CYCLIC DI-GMP PHOSPHODIESTERASE TM_0186"/>
    <property type="match status" value="1"/>
</dbReference>
<dbReference type="InterPro" id="IPR052020">
    <property type="entry name" value="Cyclic_di-GMP/3'3'-cGAMP_PDE"/>
</dbReference>
<reference evidence="3" key="1">
    <citation type="journal article" date="2015" name="ISME J.">
        <title>Draft Genome Sequence of Streptomyces incarnatus NRRL8089, which Produces the Nucleoside Antibiotic Sinefungin.</title>
        <authorList>
            <person name="Oshima K."/>
            <person name="Hattori M."/>
            <person name="Shimizu H."/>
            <person name="Fukuda K."/>
            <person name="Nemoto M."/>
            <person name="Inagaki K."/>
            <person name="Tamura T."/>
        </authorList>
    </citation>
    <scope>NUCLEOTIDE SEQUENCE</scope>
    <source>
        <strain evidence="3">FACHB-1375</strain>
    </source>
</reference>
<comment type="caution">
    <text evidence="3">The sequence shown here is derived from an EMBL/GenBank/DDBJ whole genome shotgun (WGS) entry which is preliminary data.</text>
</comment>
<dbReference type="Gene3D" id="1.10.3210.10">
    <property type="entry name" value="Hypothetical protein af1432"/>
    <property type="match status" value="1"/>
</dbReference>
<dbReference type="Pfam" id="PF13487">
    <property type="entry name" value="HD_5"/>
    <property type="match status" value="1"/>
</dbReference>
<dbReference type="Pfam" id="PF10069">
    <property type="entry name" value="DICT"/>
    <property type="match status" value="1"/>
</dbReference>
<keyword evidence="4" id="KW-1185">Reference proteome</keyword>
<dbReference type="SUPFAM" id="SSF109604">
    <property type="entry name" value="HD-domain/PDEase-like"/>
    <property type="match status" value="1"/>
</dbReference>
<organism evidence="3 4">
    <name type="scientific">Aerosakkonema funiforme FACHB-1375</name>
    <dbReference type="NCBI Taxonomy" id="2949571"/>
    <lineage>
        <taxon>Bacteria</taxon>
        <taxon>Bacillati</taxon>
        <taxon>Cyanobacteriota</taxon>
        <taxon>Cyanophyceae</taxon>
        <taxon>Oscillatoriophycideae</taxon>
        <taxon>Aerosakkonematales</taxon>
        <taxon>Aerosakkonemataceae</taxon>
        <taxon>Aerosakkonema</taxon>
    </lineage>
</organism>
<dbReference type="InterPro" id="IPR003607">
    <property type="entry name" value="HD/PDEase_dom"/>
</dbReference>
<evidence type="ECO:0000259" key="2">
    <source>
        <dbReference type="Pfam" id="PF17150"/>
    </source>
</evidence>
<dbReference type="EMBL" id="JACJPW010000013">
    <property type="protein sequence ID" value="MBD2180847.1"/>
    <property type="molecule type" value="Genomic_DNA"/>
</dbReference>
<reference evidence="3" key="2">
    <citation type="submission" date="2020-08" db="EMBL/GenBank/DDBJ databases">
        <authorList>
            <person name="Chen M."/>
            <person name="Teng W."/>
            <person name="Zhao L."/>
            <person name="Hu C."/>
            <person name="Zhou Y."/>
            <person name="Han B."/>
            <person name="Song L."/>
            <person name="Shu W."/>
        </authorList>
    </citation>
    <scope>NUCLEOTIDE SEQUENCE</scope>
    <source>
        <strain evidence="3">FACHB-1375</strain>
    </source>
</reference>
<dbReference type="InterPro" id="IPR019278">
    <property type="entry name" value="DICT_dom"/>
</dbReference>
<feature type="domain" description="DICT" evidence="1">
    <location>
        <begin position="5"/>
        <end position="131"/>
    </location>
</feature>
<dbReference type="CDD" id="cd00077">
    <property type="entry name" value="HDc"/>
    <property type="match status" value="1"/>
</dbReference>